<accession>A0A7Y0DYX4</accession>
<dbReference type="GO" id="GO:0015833">
    <property type="term" value="P:peptide transport"/>
    <property type="evidence" value="ECO:0007669"/>
    <property type="project" value="TreeGrafter"/>
</dbReference>
<dbReference type="CDD" id="cd08503">
    <property type="entry name" value="PBP2_NikA_DppA_OppA_like_17"/>
    <property type="match status" value="1"/>
</dbReference>
<dbReference type="GO" id="GO:0043190">
    <property type="term" value="C:ATP-binding cassette (ABC) transporter complex"/>
    <property type="evidence" value="ECO:0007669"/>
    <property type="project" value="InterPro"/>
</dbReference>
<comment type="subcellular location">
    <subcellularLocation>
        <location evidence="1">Periplasm</location>
    </subcellularLocation>
</comment>
<dbReference type="SUPFAM" id="SSF53850">
    <property type="entry name" value="Periplasmic binding protein-like II"/>
    <property type="match status" value="1"/>
</dbReference>
<keyword evidence="6" id="KW-1185">Reference proteome</keyword>
<evidence type="ECO:0000313" key="6">
    <source>
        <dbReference type="Proteomes" id="UP000539372"/>
    </source>
</evidence>
<dbReference type="InterPro" id="IPR000914">
    <property type="entry name" value="SBP_5_dom"/>
</dbReference>
<keyword evidence="3" id="KW-0732">Signal</keyword>
<feature type="signal peptide" evidence="3">
    <location>
        <begin position="1"/>
        <end position="30"/>
    </location>
</feature>
<dbReference type="Proteomes" id="UP000539372">
    <property type="component" value="Unassembled WGS sequence"/>
</dbReference>
<dbReference type="RefSeq" id="WP_169624480.1">
    <property type="nucleotide sequence ID" value="NZ_JABBNT010000002.1"/>
</dbReference>
<dbReference type="EMBL" id="JABBNT010000002">
    <property type="protein sequence ID" value="NMM44179.1"/>
    <property type="molecule type" value="Genomic_DNA"/>
</dbReference>
<organism evidence="5 6">
    <name type="scientific">Pacificispira spongiicola</name>
    <dbReference type="NCBI Taxonomy" id="2729598"/>
    <lineage>
        <taxon>Bacteria</taxon>
        <taxon>Pseudomonadati</taxon>
        <taxon>Pseudomonadota</taxon>
        <taxon>Alphaproteobacteria</taxon>
        <taxon>Rhodospirillales</taxon>
        <taxon>Rhodospirillaceae</taxon>
        <taxon>Pacificispira</taxon>
    </lineage>
</organism>
<evidence type="ECO:0000256" key="3">
    <source>
        <dbReference type="SAM" id="SignalP"/>
    </source>
</evidence>
<dbReference type="GO" id="GO:1904680">
    <property type="term" value="F:peptide transmembrane transporter activity"/>
    <property type="evidence" value="ECO:0007669"/>
    <property type="project" value="TreeGrafter"/>
</dbReference>
<protein>
    <submittedName>
        <fullName evidence="5">ABC transporter substrate-binding protein</fullName>
    </submittedName>
</protein>
<dbReference type="AlphaFoldDB" id="A0A7Y0DYX4"/>
<reference evidence="5 6" key="1">
    <citation type="submission" date="2020-04" db="EMBL/GenBank/DDBJ databases">
        <title>Rhodospirillaceae bacterium KN72 isolated from deep sea.</title>
        <authorList>
            <person name="Zhang D.-C."/>
        </authorList>
    </citation>
    <scope>NUCLEOTIDE SEQUENCE [LARGE SCALE GENOMIC DNA]</scope>
    <source>
        <strain evidence="5 6">KN72</strain>
    </source>
</reference>
<proteinExistence type="inferred from homology"/>
<dbReference type="GO" id="GO:0030288">
    <property type="term" value="C:outer membrane-bounded periplasmic space"/>
    <property type="evidence" value="ECO:0007669"/>
    <property type="project" value="UniProtKB-ARBA"/>
</dbReference>
<dbReference type="InterPro" id="IPR030678">
    <property type="entry name" value="Peptide/Ni-bd"/>
</dbReference>
<dbReference type="Pfam" id="PF00496">
    <property type="entry name" value="SBP_bac_5"/>
    <property type="match status" value="1"/>
</dbReference>
<evidence type="ECO:0000313" key="5">
    <source>
        <dbReference type="EMBL" id="NMM44179.1"/>
    </source>
</evidence>
<evidence type="ECO:0000256" key="1">
    <source>
        <dbReference type="ARBA" id="ARBA00004418"/>
    </source>
</evidence>
<evidence type="ECO:0000259" key="4">
    <source>
        <dbReference type="Pfam" id="PF00496"/>
    </source>
</evidence>
<feature type="domain" description="Solute-binding protein family 5" evidence="4">
    <location>
        <begin position="84"/>
        <end position="420"/>
    </location>
</feature>
<dbReference type="InterPro" id="IPR039424">
    <property type="entry name" value="SBP_5"/>
</dbReference>
<evidence type="ECO:0000256" key="2">
    <source>
        <dbReference type="ARBA" id="ARBA00005695"/>
    </source>
</evidence>
<dbReference type="Gene3D" id="3.40.190.10">
    <property type="entry name" value="Periplasmic binding protein-like II"/>
    <property type="match status" value="1"/>
</dbReference>
<comment type="caution">
    <text evidence="5">The sequence shown here is derived from an EMBL/GenBank/DDBJ whole genome shotgun (WGS) entry which is preliminary data.</text>
</comment>
<dbReference type="PANTHER" id="PTHR30290">
    <property type="entry name" value="PERIPLASMIC BINDING COMPONENT OF ABC TRANSPORTER"/>
    <property type="match status" value="1"/>
</dbReference>
<name>A0A7Y0DYX4_9PROT</name>
<comment type="similarity">
    <text evidence="2">Belongs to the bacterial solute-binding protein 5 family.</text>
</comment>
<gene>
    <name evidence="5" type="ORF">HH303_06805</name>
</gene>
<feature type="chain" id="PRO_5031167101" evidence="3">
    <location>
        <begin position="31"/>
        <end position="516"/>
    </location>
</feature>
<dbReference type="PIRSF" id="PIRSF002741">
    <property type="entry name" value="MppA"/>
    <property type="match status" value="1"/>
</dbReference>
<sequence>MTDNGLRPSRRGALGIWVAAMALPLTGAYAADTKPRSGGHFTVATGHGSTADSLDPAHWDNQFTNLLGHALHGRLTEILPDGGVRGEIAEEWDASADGKTWRFKLRPGIRFHDGRPVTGDDLYASIAYHGLQETSSAVQPIADQIASMTAHADGLTLVLKQANRDLPYLLADGHFVILPSTDGKPETLSGIGCGPYRLSGFEPGVRADLTRHDDFWATDRAFFDGATILAVHDVTARQASLLSGEVDAIDRVGLDTVHLLNQRDDIAVMEVTGTQHYTFPMRCDAPPFDNNDVRLALKLSLDRAALLDVVLNGCGGIANDSPITPANRYFNSTMPRNSYDPDKARFHLKKAGLSDLKVSLHAADAAFPGAIGAAQLYREHAKASGIDITVVREPDDGYWTSVWTKKPWTACYWSGRPTEDAMLSAVYAGDAPWNDTAWTNPEFDRILMAARAEADEGTRADMYGTLQDMLRREGGTVIPLYANYVDARRGTIGVPEKLAANWSLDGSRCIERWWRV</sequence>
<dbReference type="Gene3D" id="3.10.105.10">
    <property type="entry name" value="Dipeptide-binding Protein, Domain 3"/>
    <property type="match status" value="1"/>
</dbReference>